<accession>A0ABS1HDX4</accession>
<evidence type="ECO:0000313" key="10">
    <source>
        <dbReference type="Proteomes" id="UP000605676"/>
    </source>
</evidence>
<dbReference type="EMBL" id="JAENRR010000001">
    <property type="protein sequence ID" value="MBK3515767.1"/>
    <property type="molecule type" value="Genomic_DNA"/>
</dbReference>
<feature type="transmembrane region" description="Helical" evidence="7">
    <location>
        <begin position="58"/>
        <end position="76"/>
    </location>
</feature>
<organism evidence="9 10">
    <name type="scientific">Carboxylicivirga marina</name>
    <dbReference type="NCBI Taxonomy" id="2800988"/>
    <lineage>
        <taxon>Bacteria</taxon>
        <taxon>Pseudomonadati</taxon>
        <taxon>Bacteroidota</taxon>
        <taxon>Bacteroidia</taxon>
        <taxon>Marinilabiliales</taxon>
        <taxon>Marinilabiliaceae</taxon>
        <taxon>Carboxylicivirga</taxon>
    </lineage>
</organism>
<feature type="transmembrane region" description="Helical" evidence="7">
    <location>
        <begin position="82"/>
        <end position="104"/>
    </location>
</feature>
<feature type="domain" description="CstA N-terminal" evidence="8">
    <location>
        <begin position="4"/>
        <end position="143"/>
    </location>
</feature>
<protein>
    <submittedName>
        <fullName evidence="9">Carbon starvation protein A</fullName>
    </submittedName>
</protein>
<dbReference type="RefSeq" id="WP_200462998.1">
    <property type="nucleotide sequence ID" value="NZ_JAENRR010000001.1"/>
</dbReference>
<keyword evidence="5 7" id="KW-1133">Transmembrane helix</keyword>
<dbReference type="InterPro" id="IPR003706">
    <property type="entry name" value="CstA_N"/>
</dbReference>
<evidence type="ECO:0000256" key="6">
    <source>
        <dbReference type="ARBA" id="ARBA00023136"/>
    </source>
</evidence>
<evidence type="ECO:0000256" key="1">
    <source>
        <dbReference type="ARBA" id="ARBA00004651"/>
    </source>
</evidence>
<feature type="transmembrane region" description="Helical" evidence="7">
    <location>
        <begin position="125"/>
        <end position="143"/>
    </location>
</feature>
<feature type="transmembrane region" description="Helical" evidence="7">
    <location>
        <begin position="452"/>
        <end position="472"/>
    </location>
</feature>
<feature type="transmembrane region" description="Helical" evidence="7">
    <location>
        <begin position="396"/>
        <end position="414"/>
    </location>
</feature>
<evidence type="ECO:0000259" key="8">
    <source>
        <dbReference type="Pfam" id="PF02554"/>
    </source>
</evidence>
<name>A0ABS1HDX4_9BACT</name>
<feature type="transmembrane region" description="Helical" evidence="7">
    <location>
        <begin position="233"/>
        <end position="250"/>
    </location>
</feature>
<feature type="transmembrane region" description="Helical" evidence="7">
    <location>
        <begin position="369"/>
        <end position="390"/>
    </location>
</feature>
<feature type="transmembrane region" description="Helical" evidence="7">
    <location>
        <begin position="184"/>
        <end position="205"/>
    </location>
</feature>
<dbReference type="PANTHER" id="PTHR30252:SF4">
    <property type="entry name" value="CARBON STARVATION"/>
    <property type="match status" value="1"/>
</dbReference>
<dbReference type="Proteomes" id="UP000605676">
    <property type="component" value="Unassembled WGS sequence"/>
</dbReference>
<comment type="similarity">
    <text evidence="2">Belongs to the peptide transporter carbon starvation (CstA) (TC 2.A.114) family.</text>
</comment>
<feature type="domain" description="CstA N-terminal" evidence="8">
    <location>
        <begin position="160"/>
        <end position="307"/>
    </location>
</feature>
<evidence type="ECO:0000256" key="2">
    <source>
        <dbReference type="ARBA" id="ARBA00007755"/>
    </source>
</evidence>
<feature type="transmembrane region" description="Helical" evidence="7">
    <location>
        <begin position="149"/>
        <end position="172"/>
    </location>
</feature>
<feature type="transmembrane region" description="Helical" evidence="7">
    <location>
        <begin position="320"/>
        <end position="341"/>
    </location>
</feature>
<feature type="transmembrane region" description="Helical" evidence="7">
    <location>
        <begin position="270"/>
        <end position="294"/>
    </location>
</feature>
<sequence>MYTFIGAIVALILGFVFYGKFIERFFGADDANPTPAIKKADGVDFSPMPTWKVFTIQFLNIAGLGPIFGAILGAMYGPMAYLWIVFGCIFMGATHDYFSGMLSIRHGGASIPEIVGKYLGKGFQNFLRVFTLLLLIFVGVAFVSGPAGLLANLTGGGLSIWLYVIFAYYLVATLLPINKIIGKIYPFFGAALIIMALAIAGAMLFGRASGTVNMPELSVASFANWHHHPAENILFPMMFIVISCGALSGFHSTQVPLMARTIKKESYGRYVFYGAMIAEGIVAIIWATAAMTFFGGAEGLNLTMQLDGHNPAWVVNEISIAWLGSIGAIFAIIGVIACPITTGDTAFRSARLTIADVFKFDQSTIKKRLIISIPLFAVGFLLSQLEFATIWKYLGLSNQILAVVVLWTGAMYLAKVKKPHWYLSLPAVFMTVVCVIYLLVAPLKNGGFAIDTNIGMSIGIISGIFALILFIYRAKNSVLIVQEV</sequence>
<keyword evidence="3" id="KW-1003">Cell membrane</keyword>
<gene>
    <name evidence="9" type="ORF">JIV24_00345</name>
</gene>
<feature type="domain" description="CstA N-terminal" evidence="8">
    <location>
        <begin position="322"/>
        <end position="435"/>
    </location>
</feature>
<dbReference type="Pfam" id="PF02554">
    <property type="entry name" value="CstA"/>
    <property type="match status" value="3"/>
</dbReference>
<proteinExistence type="inferred from homology"/>
<dbReference type="InterPro" id="IPR051605">
    <property type="entry name" value="CstA"/>
</dbReference>
<evidence type="ECO:0000256" key="3">
    <source>
        <dbReference type="ARBA" id="ARBA00022475"/>
    </source>
</evidence>
<comment type="caution">
    <text evidence="9">The sequence shown here is derived from an EMBL/GenBank/DDBJ whole genome shotgun (WGS) entry which is preliminary data.</text>
</comment>
<evidence type="ECO:0000256" key="5">
    <source>
        <dbReference type="ARBA" id="ARBA00022989"/>
    </source>
</evidence>
<dbReference type="PANTHER" id="PTHR30252">
    <property type="entry name" value="INNER MEMBRANE PEPTIDE TRANSPORTER"/>
    <property type="match status" value="1"/>
</dbReference>
<evidence type="ECO:0000256" key="4">
    <source>
        <dbReference type="ARBA" id="ARBA00022692"/>
    </source>
</evidence>
<comment type="subcellular location">
    <subcellularLocation>
        <location evidence="1">Cell membrane</location>
        <topology evidence="1">Multi-pass membrane protein</topology>
    </subcellularLocation>
</comment>
<feature type="transmembrane region" description="Helical" evidence="7">
    <location>
        <begin position="6"/>
        <end position="22"/>
    </location>
</feature>
<keyword evidence="6 7" id="KW-0472">Membrane</keyword>
<keyword evidence="10" id="KW-1185">Reference proteome</keyword>
<evidence type="ECO:0000313" key="9">
    <source>
        <dbReference type="EMBL" id="MBK3515767.1"/>
    </source>
</evidence>
<keyword evidence="4 7" id="KW-0812">Transmembrane</keyword>
<evidence type="ECO:0000256" key="7">
    <source>
        <dbReference type="SAM" id="Phobius"/>
    </source>
</evidence>
<feature type="transmembrane region" description="Helical" evidence="7">
    <location>
        <begin position="421"/>
        <end position="440"/>
    </location>
</feature>
<reference evidence="9 10" key="1">
    <citation type="submission" date="2021-01" db="EMBL/GenBank/DDBJ databases">
        <title>Carboxyliciviraga sp.nov., isolated from coastal sediments.</title>
        <authorList>
            <person name="Lu D."/>
            <person name="Zhang T."/>
        </authorList>
    </citation>
    <scope>NUCLEOTIDE SEQUENCE [LARGE SCALE GENOMIC DNA]</scope>
    <source>
        <strain evidence="9 10">N1Y132</strain>
    </source>
</reference>